<feature type="signal peptide" evidence="3">
    <location>
        <begin position="1"/>
        <end position="31"/>
    </location>
</feature>
<sequence length="198" mass="21900">MRSNNSHPISRRHYSCVIALLSGFVLAPAHSFDAGPYVGLKAGVTNFSDICSSHDLACDESDKALAAVAGYRWQNWWAVEVEYIDFGDASSYQASASIERDRLEFTGTNIAARANYTISEYTEVFGKLGAIYWEADTKGAQETVSDDGWQPSISVGADLQFYPSSLFRVEYQYFHDLGSSDVGSTDIHQFSLGVTYHF</sequence>
<keyword evidence="2" id="KW-0813">Transport</keyword>
<feature type="chain" id="PRO_5047330875" evidence="3">
    <location>
        <begin position="32"/>
        <end position="198"/>
    </location>
</feature>
<dbReference type="InterPro" id="IPR011250">
    <property type="entry name" value="OMP/PagP_B-barrel"/>
</dbReference>
<evidence type="ECO:0000313" key="5">
    <source>
        <dbReference type="EMBL" id="MBW8192187.1"/>
    </source>
</evidence>
<comment type="similarity">
    <text evidence="1">Belongs to the outer membrane OOP (TC 1.B.6) superfamily. OmpA family.</text>
</comment>
<dbReference type="SUPFAM" id="SSF56925">
    <property type="entry name" value="OMPA-like"/>
    <property type="match status" value="1"/>
</dbReference>
<dbReference type="RefSeq" id="WP_220104812.1">
    <property type="nucleotide sequence ID" value="NZ_JAHZSS010000019.1"/>
</dbReference>
<comment type="caution">
    <text evidence="5">The sequence shown here is derived from an EMBL/GenBank/DDBJ whole genome shotgun (WGS) entry which is preliminary data.</text>
</comment>
<name>A0ABS7EKI1_9GAMM</name>
<keyword evidence="2" id="KW-0812">Transmembrane</keyword>
<keyword evidence="6" id="KW-1185">Reference proteome</keyword>
<evidence type="ECO:0000313" key="6">
    <source>
        <dbReference type="Proteomes" id="UP001166251"/>
    </source>
</evidence>
<feature type="domain" description="Outer membrane protein OmpA-like transmembrane" evidence="4">
    <location>
        <begin position="37"/>
        <end position="198"/>
    </location>
</feature>
<proteinExistence type="inferred from homology"/>
<dbReference type="Proteomes" id="UP001166251">
    <property type="component" value="Unassembled WGS sequence"/>
</dbReference>
<evidence type="ECO:0000259" key="4">
    <source>
        <dbReference type="Pfam" id="PF01389"/>
    </source>
</evidence>
<accession>A0ABS7EKI1</accession>
<keyword evidence="2" id="KW-0406">Ion transport</keyword>
<dbReference type="Pfam" id="PF01389">
    <property type="entry name" value="OmpA_membrane"/>
    <property type="match status" value="1"/>
</dbReference>
<dbReference type="InterPro" id="IPR000498">
    <property type="entry name" value="OmpA-like_TM_dom"/>
</dbReference>
<keyword evidence="3" id="KW-0732">Signal</keyword>
<reference evidence="5" key="1">
    <citation type="submission" date="2021-07" db="EMBL/GenBank/DDBJ databases">
        <title>Neiella marina sp. nov., isolated from the intestinal content of sea cucumber Apostichopus japonicus.</title>
        <authorList>
            <person name="Bai X."/>
        </authorList>
    </citation>
    <scope>NUCLEOTIDE SEQUENCE</scope>
    <source>
        <strain evidence="5">126</strain>
    </source>
</reference>
<evidence type="ECO:0000256" key="1">
    <source>
        <dbReference type="ARBA" id="ARBA00005710"/>
    </source>
</evidence>
<gene>
    <name evidence="5" type="ORF">K0504_14215</name>
</gene>
<evidence type="ECO:0000256" key="3">
    <source>
        <dbReference type="SAM" id="SignalP"/>
    </source>
</evidence>
<keyword evidence="2" id="KW-0626">Porin</keyword>
<protein>
    <submittedName>
        <fullName evidence="5">Outer membrane beta-barrel protein</fullName>
    </submittedName>
</protein>
<organism evidence="5 6">
    <name type="scientific">Neiella holothuriorum</name>
    <dbReference type="NCBI Taxonomy" id="2870530"/>
    <lineage>
        <taxon>Bacteria</taxon>
        <taxon>Pseudomonadati</taxon>
        <taxon>Pseudomonadota</taxon>
        <taxon>Gammaproteobacteria</taxon>
        <taxon>Alteromonadales</taxon>
        <taxon>Echinimonadaceae</taxon>
        <taxon>Neiella</taxon>
    </lineage>
</organism>
<evidence type="ECO:0000256" key="2">
    <source>
        <dbReference type="ARBA" id="ARBA00023114"/>
    </source>
</evidence>
<dbReference type="EMBL" id="JAHZSS010000019">
    <property type="protein sequence ID" value="MBW8192187.1"/>
    <property type="molecule type" value="Genomic_DNA"/>
</dbReference>
<dbReference type="Gene3D" id="2.40.160.20">
    <property type="match status" value="1"/>
</dbReference>